<evidence type="ECO:0000313" key="3">
    <source>
        <dbReference type="Proteomes" id="UP000314986"/>
    </source>
</evidence>
<dbReference type="Ensembl" id="ENSCMIT00000015037.1">
    <property type="protein sequence ID" value="ENSCMIP00000014726.1"/>
    <property type="gene ID" value="ENSCMIG00000007248.1"/>
</dbReference>
<evidence type="ECO:0000313" key="2">
    <source>
        <dbReference type="Ensembl" id="ENSCMIP00000014726.1"/>
    </source>
</evidence>
<protein>
    <submittedName>
        <fullName evidence="2">Uncharacterized protein</fullName>
    </submittedName>
</protein>
<evidence type="ECO:0000256" key="1">
    <source>
        <dbReference type="SAM" id="MobiDB-lite"/>
    </source>
</evidence>
<dbReference type="Proteomes" id="UP000314986">
    <property type="component" value="Unassembled WGS sequence"/>
</dbReference>
<reference evidence="2" key="5">
    <citation type="submission" date="2025-09" db="UniProtKB">
        <authorList>
            <consortium name="Ensembl"/>
        </authorList>
    </citation>
    <scope>IDENTIFICATION</scope>
</reference>
<feature type="compositionally biased region" description="Basic and acidic residues" evidence="1">
    <location>
        <begin position="7"/>
        <end position="25"/>
    </location>
</feature>
<feature type="region of interest" description="Disordered" evidence="1">
    <location>
        <begin position="1"/>
        <end position="25"/>
    </location>
</feature>
<reference evidence="3" key="3">
    <citation type="journal article" date="2014" name="Nature">
        <title>Elephant shark genome provides unique insights into gnathostome evolution.</title>
        <authorList>
            <consortium name="International Elephant Shark Genome Sequencing Consortium"/>
            <person name="Venkatesh B."/>
            <person name="Lee A.P."/>
            <person name="Ravi V."/>
            <person name="Maurya A.K."/>
            <person name="Lian M.M."/>
            <person name="Swann J.B."/>
            <person name="Ohta Y."/>
            <person name="Flajnik M.F."/>
            <person name="Sutoh Y."/>
            <person name="Kasahara M."/>
            <person name="Hoon S."/>
            <person name="Gangu V."/>
            <person name="Roy S.W."/>
            <person name="Irimia M."/>
            <person name="Korzh V."/>
            <person name="Kondrychyn I."/>
            <person name="Lim Z.W."/>
            <person name="Tay B.H."/>
            <person name="Tohari S."/>
            <person name="Kong K.W."/>
            <person name="Ho S."/>
            <person name="Lorente-Galdos B."/>
            <person name="Quilez J."/>
            <person name="Marques-Bonet T."/>
            <person name="Raney B.J."/>
            <person name="Ingham P.W."/>
            <person name="Tay A."/>
            <person name="Hillier L.W."/>
            <person name="Minx P."/>
            <person name="Boehm T."/>
            <person name="Wilson R.K."/>
            <person name="Brenner S."/>
            <person name="Warren W.C."/>
        </authorList>
    </citation>
    <scope>NUCLEOTIDE SEQUENCE [LARGE SCALE GENOMIC DNA]</scope>
</reference>
<keyword evidence="3" id="KW-1185">Reference proteome</keyword>
<dbReference type="InParanoid" id="A0A4W3HFM4"/>
<reference evidence="3" key="2">
    <citation type="journal article" date="2007" name="PLoS Biol.">
        <title>Survey sequencing and comparative analysis of the elephant shark (Callorhinchus milii) genome.</title>
        <authorList>
            <person name="Venkatesh B."/>
            <person name="Kirkness E.F."/>
            <person name="Loh Y.H."/>
            <person name="Halpern A.L."/>
            <person name="Lee A.P."/>
            <person name="Johnson J."/>
            <person name="Dandona N."/>
            <person name="Viswanathan L.D."/>
            <person name="Tay A."/>
            <person name="Venter J.C."/>
            <person name="Strausberg R.L."/>
            <person name="Brenner S."/>
        </authorList>
    </citation>
    <scope>NUCLEOTIDE SEQUENCE [LARGE SCALE GENOMIC DNA]</scope>
</reference>
<accession>A0A4W3HFM4</accession>
<dbReference type="GeneTree" id="ENSGT00940000177696"/>
<sequence>LHSQVQDGRHRDHNDLKDPEPDVGERSEGIIAHVLAARLLRVAHELALLVVVDGLTAHRRQHDPEHDQHRQPDLPHEGRVVVDLLQQPGQEAPAHGAHWVGG</sequence>
<proteinExistence type="predicted"/>
<dbReference type="OMA" id="LASHGCQ"/>
<organism evidence="2 3">
    <name type="scientific">Callorhinchus milii</name>
    <name type="common">Ghost shark</name>
    <dbReference type="NCBI Taxonomy" id="7868"/>
    <lineage>
        <taxon>Eukaryota</taxon>
        <taxon>Metazoa</taxon>
        <taxon>Chordata</taxon>
        <taxon>Craniata</taxon>
        <taxon>Vertebrata</taxon>
        <taxon>Chondrichthyes</taxon>
        <taxon>Holocephali</taxon>
        <taxon>Chimaeriformes</taxon>
        <taxon>Callorhinchidae</taxon>
        <taxon>Callorhinchus</taxon>
    </lineage>
</organism>
<reference evidence="3" key="1">
    <citation type="journal article" date="2006" name="Science">
        <title>Ancient noncoding elements conserved in the human genome.</title>
        <authorList>
            <person name="Venkatesh B."/>
            <person name="Kirkness E.F."/>
            <person name="Loh Y.H."/>
            <person name="Halpern A.L."/>
            <person name="Lee A.P."/>
            <person name="Johnson J."/>
            <person name="Dandona N."/>
            <person name="Viswanathan L.D."/>
            <person name="Tay A."/>
            <person name="Venter J.C."/>
            <person name="Strausberg R.L."/>
            <person name="Brenner S."/>
        </authorList>
    </citation>
    <scope>NUCLEOTIDE SEQUENCE [LARGE SCALE GENOMIC DNA]</scope>
</reference>
<reference evidence="2" key="4">
    <citation type="submission" date="2025-08" db="UniProtKB">
        <authorList>
            <consortium name="Ensembl"/>
        </authorList>
    </citation>
    <scope>IDENTIFICATION</scope>
</reference>
<name>A0A4W3HFM4_CALMI</name>
<dbReference type="AlphaFoldDB" id="A0A4W3HFM4"/>